<reference evidence="1" key="1">
    <citation type="submission" date="2014-09" db="EMBL/GenBank/DDBJ databases">
        <authorList>
            <person name="Magalhaes I.L.F."/>
            <person name="Oliveira U."/>
            <person name="Santos F.R."/>
            <person name="Vidigal T.H.D.A."/>
            <person name="Brescovit A.D."/>
            <person name="Santos A.J."/>
        </authorList>
    </citation>
    <scope>NUCLEOTIDE SEQUENCE</scope>
    <source>
        <tissue evidence="1">Shoot tissue taken approximately 20 cm above the soil surface</tissue>
    </source>
</reference>
<protein>
    <submittedName>
        <fullName evidence="1">Uncharacterized protein</fullName>
    </submittedName>
</protein>
<accession>A0A0A9EPG1</accession>
<proteinExistence type="predicted"/>
<evidence type="ECO:0000313" key="1">
    <source>
        <dbReference type="EMBL" id="JAD99755.1"/>
    </source>
</evidence>
<dbReference type="EMBL" id="GBRH01198140">
    <property type="protein sequence ID" value="JAD99755.1"/>
    <property type="molecule type" value="Transcribed_RNA"/>
</dbReference>
<sequence length="15" mass="1789">MRLERKGGQKRTLDT</sequence>
<name>A0A0A9EPG1_ARUDO</name>
<organism evidence="1">
    <name type="scientific">Arundo donax</name>
    <name type="common">Giant reed</name>
    <name type="synonym">Donax arundinaceus</name>
    <dbReference type="NCBI Taxonomy" id="35708"/>
    <lineage>
        <taxon>Eukaryota</taxon>
        <taxon>Viridiplantae</taxon>
        <taxon>Streptophyta</taxon>
        <taxon>Embryophyta</taxon>
        <taxon>Tracheophyta</taxon>
        <taxon>Spermatophyta</taxon>
        <taxon>Magnoliopsida</taxon>
        <taxon>Liliopsida</taxon>
        <taxon>Poales</taxon>
        <taxon>Poaceae</taxon>
        <taxon>PACMAD clade</taxon>
        <taxon>Arundinoideae</taxon>
        <taxon>Arundineae</taxon>
        <taxon>Arundo</taxon>
    </lineage>
</organism>
<reference evidence="1" key="2">
    <citation type="journal article" date="2015" name="Data Brief">
        <title>Shoot transcriptome of the giant reed, Arundo donax.</title>
        <authorList>
            <person name="Barrero R.A."/>
            <person name="Guerrero F.D."/>
            <person name="Moolhuijzen P."/>
            <person name="Goolsby J.A."/>
            <person name="Tidwell J."/>
            <person name="Bellgard S.E."/>
            <person name="Bellgard M.I."/>
        </authorList>
    </citation>
    <scope>NUCLEOTIDE SEQUENCE</scope>
    <source>
        <tissue evidence="1">Shoot tissue taken approximately 20 cm above the soil surface</tissue>
    </source>
</reference>